<reference evidence="3 4" key="1">
    <citation type="submission" date="2012-04" db="EMBL/GenBank/DDBJ databases">
        <authorList>
            <person name="Genoscope - CEA"/>
        </authorList>
    </citation>
    <scope>NUCLEOTIDE SEQUENCE [LARGE SCALE GENOMIC DNA]</scope>
    <source>
        <strain evidence="3 4">9717</strain>
    </source>
</reference>
<dbReference type="PANTHER" id="PTHR43685:SF2">
    <property type="entry name" value="GLYCOSYLTRANSFERASE 2-LIKE DOMAIN-CONTAINING PROTEIN"/>
    <property type="match status" value="1"/>
</dbReference>
<dbReference type="HOGENOM" id="CLU_025996_0_7_3"/>
<comment type="caution">
    <text evidence="3">The sequence shown here is derived from an EMBL/GenBank/DDBJ whole genome shotgun (WGS) entry which is preliminary data.</text>
</comment>
<dbReference type="InterPro" id="IPR001173">
    <property type="entry name" value="Glyco_trans_2-like"/>
</dbReference>
<dbReference type="SUPFAM" id="SSF53448">
    <property type="entry name" value="Nucleotide-diphospho-sugar transferases"/>
    <property type="match status" value="1"/>
</dbReference>
<dbReference type="GO" id="GO:0016740">
    <property type="term" value="F:transferase activity"/>
    <property type="evidence" value="ECO:0007669"/>
    <property type="project" value="UniProtKB-KW"/>
</dbReference>
<dbReference type="InterPro" id="IPR050834">
    <property type="entry name" value="Glycosyltransf_2"/>
</dbReference>
<evidence type="ECO:0000259" key="2">
    <source>
        <dbReference type="Pfam" id="PF00535"/>
    </source>
</evidence>
<dbReference type="Proteomes" id="UP000003172">
    <property type="component" value="Unassembled WGS sequence"/>
</dbReference>
<sequence length="347" mass="41059">MSELSPTVSVIVPCYNQGIYLDEAIQSVLGQTYQDFEIIIVDDGSDDGLTGLTNDLLRDYRRKRTRVIRTENRGVVSARNTAISHARGKYILPLDADDRIGSEYLEKAVKILDDNPDTGIVYCEVEFFGERQGKWELPPYRFPDILVQNVIFCSGFFRKSDWEKVDGYNPNMNDGWEDYDFWLAIIETGRKVYRISEILFYYRQKKSSRNTEANSRAIALHTRIFQNHRELYLQNIEILFKYIYENWSKIDELREVIHENRLTVEELGERLDDFVAQRDRAILRIQQLEDHERELEQELSKTQKYFLNARREVEELTEAIRPLQEMRESKLGTMLALWHEFKKKIGF</sequence>
<evidence type="ECO:0000256" key="1">
    <source>
        <dbReference type="SAM" id="Coils"/>
    </source>
</evidence>
<protein>
    <submittedName>
        <fullName evidence="3">Glycosyl transferase</fullName>
    </submittedName>
</protein>
<keyword evidence="1" id="KW-0175">Coiled coil</keyword>
<proteinExistence type="predicted"/>
<evidence type="ECO:0000313" key="3">
    <source>
        <dbReference type="EMBL" id="CCH98630.1"/>
    </source>
</evidence>
<feature type="domain" description="Glycosyltransferase 2-like" evidence="2">
    <location>
        <begin position="9"/>
        <end position="138"/>
    </location>
</feature>
<evidence type="ECO:0000313" key="4">
    <source>
        <dbReference type="Proteomes" id="UP000003172"/>
    </source>
</evidence>
<dbReference type="Gene3D" id="3.90.550.10">
    <property type="entry name" value="Spore Coat Polysaccharide Biosynthesis Protein SpsA, Chain A"/>
    <property type="match status" value="1"/>
</dbReference>
<dbReference type="Pfam" id="PF00535">
    <property type="entry name" value="Glycos_transf_2"/>
    <property type="match status" value="1"/>
</dbReference>
<accession>I4FSK5</accession>
<feature type="coiled-coil region" evidence="1">
    <location>
        <begin position="250"/>
        <end position="305"/>
    </location>
</feature>
<dbReference type="PANTHER" id="PTHR43685">
    <property type="entry name" value="GLYCOSYLTRANSFERASE"/>
    <property type="match status" value="1"/>
</dbReference>
<organism evidence="3 4">
    <name type="scientific">Microcystis aeruginosa PCC 9717</name>
    <dbReference type="NCBI Taxonomy" id="1160286"/>
    <lineage>
        <taxon>Bacteria</taxon>
        <taxon>Bacillati</taxon>
        <taxon>Cyanobacteriota</taxon>
        <taxon>Cyanophyceae</taxon>
        <taxon>Oscillatoriophycideae</taxon>
        <taxon>Chroococcales</taxon>
        <taxon>Microcystaceae</taxon>
        <taxon>Microcystis</taxon>
    </lineage>
</organism>
<dbReference type="RefSeq" id="WP_002761542.1">
    <property type="nucleotide sequence ID" value="NZ_HE972733.1"/>
</dbReference>
<dbReference type="AlphaFoldDB" id="I4FSK5"/>
<name>I4FSK5_MICAE</name>
<keyword evidence="3" id="KW-0808">Transferase</keyword>
<gene>
    <name evidence="3" type="ORF">MICAB_5070002</name>
</gene>
<dbReference type="InterPro" id="IPR029044">
    <property type="entry name" value="Nucleotide-diphossugar_trans"/>
</dbReference>
<dbReference type="EMBL" id="CAII01000454">
    <property type="protein sequence ID" value="CCH98630.1"/>
    <property type="molecule type" value="Genomic_DNA"/>
</dbReference>